<dbReference type="PANTHER" id="PTHR46796">
    <property type="entry name" value="HTH-TYPE TRANSCRIPTIONAL ACTIVATOR RHAS-RELATED"/>
    <property type="match status" value="1"/>
</dbReference>
<reference evidence="5 6" key="1">
    <citation type="submission" date="2017-02" db="EMBL/GenBank/DDBJ databases">
        <title>Streptomyces pactum ACT12 Genome sequencing and assembly.</title>
        <authorList>
            <person name="Xue Q."/>
            <person name="Yan X."/>
            <person name="Jia L."/>
            <person name="Yan H."/>
        </authorList>
    </citation>
    <scope>NUCLEOTIDE SEQUENCE [LARGE SCALE GENOMIC DNA]</scope>
    <source>
        <strain evidence="5 6">ACT12</strain>
    </source>
</reference>
<keyword evidence="3" id="KW-0804">Transcription</keyword>
<keyword evidence="1" id="KW-0805">Transcription regulation</keyword>
<feature type="domain" description="HTH araC/xylS-type" evidence="4">
    <location>
        <begin position="218"/>
        <end position="319"/>
    </location>
</feature>
<gene>
    <name evidence="5" type="ORF">B1H29_07035</name>
</gene>
<evidence type="ECO:0000256" key="3">
    <source>
        <dbReference type="ARBA" id="ARBA00023163"/>
    </source>
</evidence>
<dbReference type="RefSeq" id="WP_055419418.1">
    <property type="nucleotide sequence ID" value="NZ_CP019724.1"/>
</dbReference>
<dbReference type="PANTHER" id="PTHR46796:SF6">
    <property type="entry name" value="ARAC SUBFAMILY"/>
    <property type="match status" value="1"/>
</dbReference>
<dbReference type="PROSITE" id="PS01124">
    <property type="entry name" value="HTH_ARAC_FAMILY_2"/>
    <property type="match status" value="1"/>
</dbReference>
<keyword evidence="2" id="KW-0238">DNA-binding</keyword>
<proteinExistence type="predicted"/>
<dbReference type="SUPFAM" id="SSF46689">
    <property type="entry name" value="Homeodomain-like"/>
    <property type="match status" value="1"/>
</dbReference>
<dbReference type="OrthoDB" id="9799345at2"/>
<dbReference type="EMBL" id="CP019724">
    <property type="protein sequence ID" value="AQS66717.1"/>
    <property type="molecule type" value="Genomic_DNA"/>
</dbReference>
<name>A0A1S6J4M0_9ACTN</name>
<evidence type="ECO:0000313" key="6">
    <source>
        <dbReference type="Proteomes" id="UP000189443"/>
    </source>
</evidence>
<dbReference type="InterPro" id="IPR050204">
    <property type="entry name" value="AraC_XylS_family_regulators"/>
</dbReference>
<sequence>METLFDSDELMAAERADGWAETTSRSLVPTEFRFLDEGPLRARLRAVSLGDDVQLSALAYSSLSSRRTPALIRRSDPELYQLALVERGRQGLEQCGRSVSLESGDMVLYDSSHPFEATVATDTGLADSLVLQFPKRRLPFRDTHVSRLLAVPLSGRTGVGLLLARFLTGLSEEAARCTPQDATRLETTTLDLVSAVLAHHLDRERVLPRESQQHVLFLRIGSFIRSHLGTEDLTPAHVARAHQMSVRALHRLFAQHDTTVAGYIRQARLEHCRRDLAAPHLSHLPVHAIGARWGYLRPAAFNRVFRTAYGVPPGEYRDLALPSSGTHR</sequence>
<dbReference type="Proteomes" id="UP000189443">
    <property type="component" value="Chromosome"/>
</dbReference>
<dbReference type="Pfam" id="PF14525">
    <property type="entry name" value="AraC_binding_2"/>
    <property type="match status" value="1"/>
</dbReference>
<evidence type="ECO:0000256" key="1">
    <source>
        <dbReference type="ARBA" id="ARBA00023015"/>
    </source>
</evidence>
<evidence type="ECO:0000259" key="4">
    <source>
        <dbReference type="PROSITE" id="PS01124"/>
    </source>
</evidence>
<accession>A0A1S6J4M0</accession>
<dbReference type="InterPro" id="IPR035418">
    <property type="entry name" value="AraC-bd_2"/>
</dbReference>
<dbReference type="GO" id="GO:0043565">
    <property type="term" value="F:sequence-specific DNA binding"/>
    <property type="evidence" value="ECO:0007669"/>
    <property type="project" value="InterPro"/>
</dbReference>
<dbReference type="InterPro" id="IPR009057">
    <property type="entry name" value="Homeodomain-like_sf"/>
</dbReference>
<evidence type="ECO:0000313" key="5">
    <source>
        <dbReference type="EMBL" id="AQS66717.1"/>
    </source>
</evidence>
<dbReference type="GO" id="GO:0003700">
    <property type="term" value="F:DNA-binding transcription factor activity"/>
    <property type="evidence" value="ECO:0007669"/>
    <property type="project" value="InterPro"/>
</dbReference>
<dbReference type="InterPro" id="IPR018060">
    <property type="entry name" value="HTH_AraC"/>
</dbReference>
<dbReference type="SMART" id="SM00342">
    <property type="entry name" value="HTH_ARAC"/>
    <property type="match status" value="1"/>
</dbReference>
<dbReference type="Gene3D" id="1.10.10.60">
    <property type="entry name" value="Homeodomain-like"/>
    <property type="match status" value="1"/>
</dbReference>
<organism evidence="5 6">
    <name type="scientific">Streptomyces pactum</name>
    <dbReference type="NCBI Taxonomy" id="68249"/>
    <lineage>
        <taxon>Bacteria</taxon>
        <taxon>Bacillati</taxon>
        <taxon>Actinomycetota</taxon>
        <taxon>Actinomycetes</taxon>
        <taxon>Kitasatosporales</taxon>
        <taxon>Streptomycetaceae</taxon>
        <taxon>Streptomyces</taxon>
    </lineage>
</organism>
<keyword evidence="6" id="KW-1185">Reference proteome</keyword>
<protein>
    <recommendedName>
        <fullName evidence="4">HTH araC/xylS-type domain-containing protein</fullName>
    </recommendedName>
</protein>
<evidence type="ECO:0000256" key="2">
    <source>
        <dbReference type="ARBA" id="ARBA00023125"/>
    </source>
</evidence>
<dbReference type="KEGG" id="spac:B1H29_07035"/>
<dbReference type="Pfam" id="PF12833">
    <property type="entry name" value="HTH_18"/>
    <property type="match status" value="1"/>
</dbReference>
<dbReference type="AlphaFoldDB" id="A0A1S6J4M0"/>